<dbReference type="Gramene" id="KOM38691">
    <property type="protein sequence ID" value="KOM38691"/>
    <property type="gene ID" value="LR48_Vigan03g207300"/>
</dbReference>
<proteinExistence type="predicted"/>
<evidence type="ECO:0000256" key="1">
    <source>
        <dbReference type="SAM" id="Phobius"/>
    </source>
</evidence>
<dbReference type="Proteomes" id="UP000053144">
    <property type="component" value="Chromosome 3"/>
</dbReference>
<keyword evidence="1" id="KW-0472">Membrane</keyword>
<dbReference type="EMBL" id="CM003373">
    <property type="protein sequence ID" value="KOM38691.1"/>
    <property type="molecule type" value="Genomic_DNA"/>
</dbReference>
<evidence type="ECO:0000313" key="2">
    <source>
        <dbReference type="EMBL" id="KOM38691.1"/>
    </source>
</evidence>
<sequence>MRSIWILKHSCMNINEQSDVDIRLLMKDAPGKSKYMKIHHQLPGKHHQFHPSMKPHQSFICIFRSQHQNENFVKELCIPCQSQLHQEPLAINTNLQQPLTRKKGILLKFMKSSSISFFISIKENFSGRSSFSDDPLNFGDFSVLGTLLNGKNNVPTPTFLSSILTITGAIGFWVCSGFFLQVSRVAAATLGF</sequence>
<keyword evidence="1" id="KW-1133">Transmembrane helix</keyword>
<reference evidence="3" key="1">
    <citation type="journal article" date="2015" name="Proc. Natl. Acad. Sci. U.S.A.">
        <title>Genome sequencing of adzuki bean (Vigna angularis) provides insight into high starch and low fat accumulation and domestication.</title>
        <authorList>
            <person name="Yang K."/>
            <person name="Tian Z."/>
            <person name="Chen C."/>
            <person name="Luo L."/>
            <person name="Zhao B."/>
            <person name="Wang Z."/>
            <person name="Yu L."/>
            <person name="Li Y."/>
            <person name="Sun Y."/>
            <person name="Li W."/>
            <person name="Chen Y."/>
            <person name="Li Y."/>
            <person name="Zhang Y."/>
            <person name="Ai D."/>
            <person name="Zhao J."/>
            <person name="Shang C."/>
            <person name="Ma Y."/>
            <person name="Wu B."/>
            <person name="Wang M."/>
            <person name="Gao L."/>
            <person name="Sun D."/>
            <person name="Zhang P."/>
            <person name="Guo F."/>
            <person name="Wang W."/>
            <person name="Li Y."/>
            <person name="Wang J."/>
            <person name="Varshney R.K."/>
            <person name="Wang J."/>
            <person name="Ling H.Q."/>
            <person name="Wan P."/>
        </authorList>
    </citation>
    <scope>NUCLEOTIDE SEQUENCE</scope>
    <source>
        <strain evidence="3">cv. Jingnong 6</strain>
    </source>
</reference>
<feature type="transmembrane region" description="Helical" evidence="1">
    <location>
        <begin position="159"/>
        <end position="180"/>
    </location>
</feature>
<name>A0A0L9U7F2_PHAAN</name>
<accession>A0A0L9U7F2</accession>
<organism evidence="2 3">
    <name type="scientific">Phaseolus angularis</name>
    <name type="common">Azuki bean</name>
    <name type="synonym">Vigna angularis</name>
    <dbReference type="NCBI Taxonomy" id="3914"/>
    <lineage>
        <taxon>Eukaryota</taxon>
        <taxon>Viridiplantae</taxon>
        <taxon>Streptophyta</taxon>
        <taxon>Embryophyta</taxon>
        <taxon>Tracheophyta</taxon>
        <taxon>Spermatophyta</taxon>
        <taxon>Magnoliopsida</taxon>
        <taxon>eudicotyledons</taxon>
        <taxon>Gunneridae</taxon>
        <taxon>Pentapetalae</taxon>
        <taxon>rosids</taxon>
        <taxon>fabids</taxon>
        <taxon>Fabales</taxon>
        <taxon>Fabaceae</taxon>
        <taxon>Papilionoideae</taxon>
        <taxon>50 kb inversion clade</taxon>
        <taxon>NPAAA clade</taxon>
        <taxon>indigoferoid/millettioid clade</taxon>
        <taxon>Phaseoleae</taxon>
        <taxon>Vigna</taxon>
    </lineage>
</organism>
<evidence type="ECO:0000313" key="3">
    <source>
        <dbReference type="Proteomes" id="UP000053144"/>
    </source>
</evidence>
<protein>
    <submittedName>
        <fullName evidence="2">Uncharacterized protein</fullName>
    </submittedName>
</protein>
<gene>
    <name evidence="2" type="ORF">LR48_Vigan03g207300</name>
</gene>
<keyword evidence="1" id="KW-0812">Transmembrane</keyword>
<dbReference type="AlphaFoldDB" id="A0A0L9U7F2"/>